<reference evidence="2 3" key="1">
    <citation type="submission" date="2019-09" db="EMBL/GenBank/DDBJ databases">
        <title>Genome sequence of Adhaeribacter sp. M2.</title>
        <authorList>
            <person name="Srinivasan S."/>
        </authorList>
    </citation>
    <scope>NUCLEOTIDE SEQUENCE [LARGE SCALE GENOMIC DNA]</scope>
    <source>
        <strain evidence="2 3">M2</strain>
    </source>
</reference>
<evidence type="ECO:0000313" key="3">
    <source>
        <dbReference type="Proteomes" id="UP000326570"/>
    </source>
</evidence>
<gene>
    <name evidence="2" type="ORF">F0P94_10885</name>
</gene>
<sequence>MEVRVSFFIKCILIFFACLSICIKGFSQELGGKTKDELLGPWEFTPKLGYVTQSASGLEVGLLYGRGLDIHNSLTYEIPSYGIATGGEILGYNGKVFFMPKLSAEFHSMAYGGRLDFSYFKVNKHQDLYLTPQFGLGITSFLSLLFGYNISLSGKNSDYLSPIKFSIYLNAPKHFSKGGKFWPG</sequence>
<evidence type="ECO:0000256" key="1">
    <source>
        <dbReference type="SAM" id="Phobius"/>
    </source>
</evidence>
<keyword evidence="1" id="KW-0472">Membrane</keyword>
<dbReference type="RefSeq" id="WP_150903909.1">
    <property type="nucleotide sequence ID" value="NZ_VTWT01000005.1"/>
</dbReference>
<protein>
    <recommendedName>
        <fullName evidence="4">Porin family protein</fullName>
    </recommendedName>
</protein>
<keyword evidence="3" id="KW-1185">Reference proteome</keyword>
<accession>A0A5N1J0I3</accession>
<evidence type="ECO:0000313" key="2">
    <source>
        <dbReference type="EMBL" id="KAA9333743.1"/>
    </source>
</evidence>
<feature type="transmembrane region" description="Helical" evidence="1">
    <location>
        <begin position="128"/>
        <end position="150"/>
    </location>
</feature>
<keyword evidence="1" id="KW-0812">Transmembrane</keyword>
<proteinExistence type="predicted"/>
<keyword evidence="1" id="KW-1133">Transmembrane helix</keyword>
<evidence type="ECO:0008006" key="4">
    <source>
        <dbReference type="Google" id="ProtNLM"/>
    </source>
</evidence>
<dbReference type="EMBL" id="VTWT01000005">
    <property type="protein sequence ID" value="KAA9333743.1"/>
    <property type="molecule type" value="Genomic_DNA"/>
</dbReference>
<dbReference type="Proteomes" id="UP000326570">
    <property type="component" value="Unassembled WGS sequence"/>
</dbReference>
<feature type="transmembrane region" description="Helical" evidence="1">
    <location>
        <begin position="6"/>
        <end position="26"/>
    </location>
</feature>
<dbReference type="AlphaFoldDB" id="A0A5N1J0I3"/>
<comment type="caution">
    <text evidence="2">The sequence shown here is derived from an EMBL/GenBank/DDBJ whole genome shotgun (WGS) entry which is preliminary data.</text>
</comment>
<organism evidence="2 3">
    <name type="scientific">Adhaeribacter soli</name>
    <dbReference type="NCBI Taxonomy" id="2607655"/>
    <lineage>
        <taxon>Bacteria</taxon>
        <taxon>Pseudomonadati</taxon>
        <taxon>Bacteroidota</taxon>
        <taxon>Cytophagia</taxon>
        <taxon>Cytophagales</taxon>
        <taxon>Hymenobacteraceae</taxon>
        <taxon>Adhaeribacter</taxon>
    </lineage>
</organism>
<name>A0A5N1J0I3_9BACT</name>